<reference evidence="2" key="1">
    <citation type="journal article" date="2017" name="Nat. Commun.">
        <title>The asparagus genome sheds light on the origin and evolution of a young Y chromosome.</title>
        <authorList>
            <person name="Harkess A."/>
            <person name="Zhou J."/>
            <person name="Xu C."/>
            <person name="Bowers J.E."/>
            <person name="Van der Hulst R."/>
            <person name="Ayyampalayam S."/>
            <person name="Mercati F."/>
            <person name="Riccardi P."/>
            <person name="McKain M.R."/>
            <person name="Kakrana A."/>
            <person name="Tang H."/>
            <person name="Ray J."/>
            <person name="Groenendijk J."/>
            <person name="Arikit S."/>
            <person name="Mathioni S.M."/>
            <person name="Nakano M."/>
            <person name="Shan H."/>
            <person name="Telgmann-Rauber A."/>
            <person name="Kanno A."/>
            <person name="Yue Z."/>
            <person name="Chen H."/>
            <person name="Li W."/>
            <person name="Chen Y."/>
            <person name="Xu X."/>
            <person name="Zhang Y."/>
            <person name="Luo S."/>
            <person name="Chen H."/>
            <person name="Gao J."/>
            <person name="Mao Z."/>
            <person name="Pires J.C."/>
            <person name="Luo M."/>
            <person name="Kudrna D."/>
            <person name="Wing R.A."/>
            <person name="Meyers B.C."/>
            <person name="Yi K."/>
            <person name="Kong H."/>
            <person name="Lavrijsen P."/>
            <person name="Sunseri F."/>
            <person name="Falavigna A."/>
            <person name="Ye Y."/>
            <person name="Leebens-Mack J.H."/>
            <person name="Chen G."/>
        </authorList>
    </citation>
    <scope>NUCLEOTIDE SEQUENCE [LARGE SCALE GENOMIC DNA]</scope>
    <source>
        <strain evidence="2">cv. DH0086</strain>
    </source>
</reference>
<sequence length="325" mass="36248">MRLAVLILVQFQFQFKKRKISSKFDFDMGFDQGIMPSTLQNRNMLSFQSGSGYSNPQGMAGPVNLGNSGLFFTGNPSLVNNSIAAVGGQAGASSSNTQLEPVPGIRQDSGLSPEWTFEEQNMLKQGLIKYAGEHGMMKYIKIAAMMRRKTVRDVALRCRWLAENSKRRKLEDYYAGKRMYSGKEKMVDSCSSGNRYVVNQGASASYSPMMHQGNQNDLFSPEVPALDGATQQLVDENNQMLHQISSNLATYKVQQNIDLFCHTRNNITTILNNMSNMPSIMSQMPPLPVSVNEELLSALVSYRNQAFMFSGPGINLEQQTKHDHQ</sequence>
<dbReference type="Gramene" id="ONK79793">
    <property type="protein sequence ID" value="ONK79793"/>
    <property type="gene ID" value="A4U43_C01F10130"/>
</dbReference>
<dbReference type="SUPFAM" id="SSF46689">
    <property type="entry name" value="Homeodomain-like"/>
    <property type="match status" value="1"/>
</dbReference>
<dbReference type="CDD" id="cd00167">
    <property type="entry name" value="SANT"/>
    <property type="match status" value="1"/>
</dbReference>
<protein>
    <recommendedName>
        <fullName evidence="3">Myb-like domain-containing protein</fullName>
    </recommendedName>
</protein>
<evidence type="ECO:0000313" key="2">
    <source>
        <dbReference type="Proteomes" id="UP000243459"/>
    </source>
</evidence>
<dbReference type="Pfam" id="PF12579">
    <property type="entry name" value="DUF3755"/>
    <property type="match status" value="1"/>
</dbReference>
<gene>
    <name evidence="1" type="ORF">A4U43_C01F10130</name>
</gene>
<organism evidence="1 2">
    <name type="scientific">Asparagus officinalis</name>
    <name type="common">Garden asparagus</name>
    <dbReference type="NCBI Taxonomy" id="4686"/>
    <lineage>
        <taxon>Eukaryota</taxon>
        <taxon>Viridiplantae</taxon>
        <taxon>Streptophyta</taxon>
        <taxon>Embryophyta</taxon>
        <taxon>Tracheophyta</taxon>
        <taxon>Spermatophyta</taxon>
        <taxon>Magnoliopsida</taxon>
        <taxon>Liliopsida</taxon>
        <taxon>Asparagales</taxon>
        <taxon>Asparagaceae</taxon>
        <taxon>Asparagoideae</taxon>
        <taxon>Asparagus</taxon>
    </lineage>
</organism>
<keyword evidence="2" id="KW-1185">Reference proteome</keyword>
<evidence type="ECO:0008006" key="3">
    <source>
        <dbReference type="Google" id="ProtNLM"/>
    </source>
</evidence>
<dbReference type="OrthoDB" id="19768at2759"/>
<name>A0A5P1FPZ7_ASPOF</name>
<dbReference type="Gene3D" id="1.10.10.60">
    <property type="entry name" value="Homeodomain-like"/>
    <property type="match status" value="1"/>
</dbReference>
<dbReference type="EMBL" id="CM007381">
    <property type="protein sequence ID" value="ONK79793.1"/>
    <property type="molecule type" value="Genomic_DNA"/>
</dbReference>
<dbReference type="Proteomes" id="UP000243459">
    <property type="component" value="Chromosome 1"/>
</dbReference>
<evidence type="ECO:0000313" key="1">
    <source>
        <dbReference type="EMBL" id="ONK79793.1"/>
    </source>
</evidence>
<dbReference type="InterPro" id="IPR022228">
    <property type="entry name" value="DUF3755"/>
</dbReference>
<dbReference type="OMA" id="MSHHMDQ"/>
<dbReference type="InterPro" id="IPR009057">
    <property type="entry name" value="Homeodomain-like_sf"/>
</dbReference>
<accession>A0A5P1FPZ7</accession>
<dbReference type="PANTHER" id="PTHR14000:SF6">
    <property type="entry name" value="OS02G0631200 PROTEIN"/>
    <property type="match status" value="1"/>
</dbReference>
<dbReference type="PANTHER" id="PTHR14000">
    <property type="entry name" value="FINGER CCCH DOMAIN PROTEIN, PUTATIVE (DUF3755)-RELATED"/>
    <property type="match status" value="1"/>
</dbReference>
<dbReference type="InterPro" id="IPR001005">
    <property type="entry name" value="SANT/Myb"/>
</dbReference>
<proteinExistence type="predicted"/>
<dbReference type="AlphaFoldDB" id="A0A5P1FPZ7"/>